<evidence type="ECO:0008006" key="4">
    <source>
        <dbReference type="Google" id="ProtNLM"/>
    </source>
</evidence>
<dbReference type="STRING" id="316067.Geob_1238"/>
<dbReference type="KEGG" id="geo:Geob_1238"/>
<evidence type="ECO:0000313" key="3">
    <source>
        <dbReference type="Proteomes" id="UP000007721"/>
    </source>
</evidence>
<dbReference type="Proteomes" id="UP000007721">
    <property type="component" value="Chromosome"/>
</dbReference>
<gene>
    <name evidence="2" type="ordered locus">Geob_1238</name>
</gene>
<proteinExistence type="predicted"/>
<evidence type="ECO:0000313" key="2">
    <source>
        <dbReference type="EMBL" id="ACM19598.1"/>
    </source>
</evidence>
<protein>
    <recommendedName>
        <fullName evidence="4">Exosortase system-associated protein, TIGR04073 family</fullName>
    </recommendedName>
</protein>
<dbReference type="InterPro" id="IPR023824">
    <property type="entry name" value="CHP04073_exosortase-affil"/>
</dbReference>
<evidence type="ECO:0000256" key="1">
    <source>
        <dbReference type="SAM" id="SignalP"/>
    </source>
</evidence>
<dbReference type="HOGENOM" id="CLU_147355_0_0_7"/>
<dbReference type="RefSeq" id="WP_012646327.1">
    <property type="nucleotide sequence ID" value="NC_011979.1"/>
</dbReference>
<accession>B9M3V5</accession>
<sequence length="126" mass="13635">MSLRGMFLIASAAVIWLLAATANLAHADDYRTVENAGPQEVVDAMATKAARGLANTATGWVEFPKQIYITAKDDGVAKGLFVGPLKGLGMTLVRTASGLLEAVTFFIPYPGFYDPYFDPAYVWQKE</sequence>
<dbReference type="eggNOG" id="ENOG50334XP">
    <property type="taxonomic scope" value="Bacteria"/>
</dbReference>
<reference evidence="2 3" key="1">
    <citation type="submission" date="2009-01" db="EMBL/GenBank/DDBJ databases">
        <title>Complete sequence of Geobacter sp. FRC-32.</title>
        <authorList>
            <consortium name="US DOE Joint Genome Institute"/>
            <person name="Lucas S."/>
            <person name="Copeland A."/>
            <person name="Lapidus A."/>
            <person name="Glavina del Rio T."/>
            <person name="Dalin E."/>
            <person name="Tice H."/>
            <person name="Bruce D."/>
            <person name="Goodwin L."/>
            <person name="Pitluck S."/>
            <person name="Saunders E."/>
            <person name="Brettin T."/>
            <person name="Detter J.C."/>
            <person name="Han C."/>
            <person name="Larimer F."/>
            <person name="Land M."/>
            <person name="Hauser L."/>
            <person name="Kyrpides N."/>
            <person name="Ovchinnikova G."/>
            <person name="Kostka J."/>
            <person name="Richardson P."/>
        </authorList>
    </citation>
    <scope>NUCLEOTIDE SEQUENCE [LARGE SCALE GENOMIC DNA]</scope>
    <source>
        <strain evidence="3">DSM 22248 / JCM 15807 / FRC-32</strain>
    </source>
</reference>
<name>B9M3V5_GEODF</name>
<keyword evidence="1" id="KW-0732">Signal</keyword>
<dbReference type="EMBL" id="CP001390">
    <property type="protein sequence ID" value="ACM19598.1"/>
    <property type="molecule type" value="Genomic_DNA"/>
</dbReference>
<feature type="chain" id="PRO_5002888938" description="Exosortase system-associated protein, TIGR04073 family" evidence="1">
    <location>
        <begin position="28"/>
        <end position="126"/>
    </location>
</feature>
<dbReference type="AlphaFoldDB" id="B9M3V5"/>
<organism evidence="2 3">
    <name type="scientific">Geotalea daltonii (strain DSM 22248 / JCM 15807 / FRC-32)</name>
    <name type="common">Geobacter daltonii</name>
    <dbReference type="NCBI Taxonomy" id="316067"/>
    <lineage>
        <taxon>Bacteria</taxon>
        <taxon>Pseudomonadati</taxon>
        <taxon>Thermodesulfobacteriota</taxon>
        <taxon>Desulfuromonadia</taxon>
        <taxon>Geobacterales</taxon>
        <taxon>Geobacteraceae</taxon>
        <taxon>Geotalea</taxon>
    </lineage>
</organism>
<keyword evidence="3" id="KW-1185">Reference proteome</keyword>
<feature type="signal peptide" evidence="1">
    <location>
        <begin position="1"/>
        <end position="27"/>
    </location>
</feature>
<dbReference type="NCBIfam" id="TIGR04073">
    <property type="entry name" value="exo_TIGR04073"/>
    <property type="match status" value="1"/>
</dbReference>